<dbReference type="NCBIfam" id="TIGR00229">
    <property type="entry name" value="sensory_box"/>
    <property type="match status" value="2"/>
</dbReference>
<feature type="domain" description="PAS" evidence="6">
    <location>
        <begin position="748"/>
        <end position="819"/>
    </location>
</feature>
<keyword evidence="3" id="KW-0597">Phosphoprotein</keyword>
<dbReference type="InterPro" id="IPR013656">
    <property type="entry name" value="PAS_4"/>
</dbReference>
<comment type="catalytic activity">
    <reaction evidence="1">
        <text>ATP + protein L-histidine = ADP + protein N-phospho-L-histidine.</text>
        <dbReference type="EC" id="2.7.13.3"/>
    </reaction>
</comment>
<dbReference type="InterPro" id="IPR013655">
    <property type="entry name" value="PAS_fold_3"/>
</dbReference>
<evidence type="ECO:0000256" key="2">
    <source>
        <dbReference type="ARBA" id="ARBA00012438"/>
    </source>
</evidence>
<keyword evidence="4" id="KW-0808">Transferase</keyword>
<evidence type="ECO:0000256" key="3">
    <source>
        <dbReference type="ARBA" id="ARBA00022553"/>
    </source>
</evidence>
<dbReference type="SUPFAM" id="SSF47384">
    <property type="entry name" value="Homodimeric domain of signal transducing histidine kinase"/>
    <property type="match status" value="1"/>
</dbReference>
<proteinExistence type="predicted"/>
<dbReference type="InterPro" id="IPR000700">
    <property type="entry name" value="PAS-assoc_C"/>
</dbReference>
<dbReference type="EC" id="2.7.13.3" evidence="2"/>
<keyword evidence="9" id="KW-1185">Reference proteome</keyword>
<evidence type="ECO:0000256" key="4">
    <source>
        <dbReference type="ARBA" id="ARBA00022679"/>
    </source>
</evidence>
<dbReference type="EMBL" id="BTPE01000005">
    <property type="protein sequence ID" value="GMQ33563.1"/>
    <property type="molecule type" value="Genomic_DNA"/>
</dbReference>
<dbReference type="Gene3D" id="1.10.287.130">
    <property type="match status" value="1"/>
</dbReference>
<protein>
    <recommendedName>
        <fullName evidence="2">histidine kinase</fullName>
        <ecNumber evidence="2">2.7.13.3</ecNumber>
    </recommendedName>
</protein>
<dbReference type="PANTHER" id="PTHR43304:SF1">
    <property type="entry name" value="PAC DOMAIN-CONTAINING PROTEIN"/>
    <property type="match status" value="1"/>
</dbReference>
<dbReference type="PANTHER" id="PTHR43304">
    <property type="entry name" value="PHYTOCHROME-LIKE PROTEIN CPH1"/>
    <property type="match status" value="1"/>
</dbReference>
<evidence type="ECO:0000256" key="5">
    <source>
        <dbReference type="ARBA" id="ARBA00022777"/>
    </source>
</evidence>
<evidence type="ECO:0000256" key="1">
    <source>
        <dbReference type="ARBA" id="ARBA00000085"/>
    </source>
</evidence>
<dbReference type="SMART" id="SM00086">
    <property type="entry name" value="PAC"/>
    <property type="match status" value="4"/>
</dbReference>
<feature type="domain" description="PAS" evidence="6">
    <location>
        <begin position="616"/>
        <end position="660"/>
    </location>
</feature>
<dbReference type="Proteomes" id="UP001307705">
    <property type="component" value="Unassembled WGS sequence"/>
</dbReference>
<comment type="caution">
    <text evidence="8">The sequence shown here is derived from an EMBL/GenBank/DDBJ whole genome shotgun (WGS) entry which is preliminary data.</text>
</comment>
<dbReference type="SUPFAM" id="SSF55785">
    <property type="entry name" value="PYP-like sensor domain (PAS domain)"/>
    <property type="match status" value="6"/>
</dbReference>
<dbReference type="Pfam" id="PF13426">
    <property type="entry name" value="PAS_9"/>
    <property type="match status" value="3"/>
</dbReference>
<reference evidence="8 9" key="1">
    <citation type="submission" date="2023-08" db="EMBL/GenBank/DDBJ databases">
        <title>Draft genome sequence of Algoriphagus taiwanensis.</title>
        <authorList>
            <person name="Takatani N."/>
            <person name="Hosokawa M."/>
            <person name="Sawabe T."/>
        </authorList>
    </citation>
    <scope>NUCLEOTIDE SEQUENCE [LARGE SCALE GENOMIC DNA]</scope>
    <source>
        <strain evidence="8 9">JCM 19755</strain>
    </source>
</reference>
<dbReference type="InterPro" id="IPR052162">
    <property type="entry name" value="Sensor_kinase/Photoreceptor"/>
</dbReference>
<dbReference type="RefSeq" id="WP_338228362.1">
    <property type="nucleotide sequence ID" value="NZ_BTPE01000005.1"/>
</dbReference>
<dbReference type="Gene3D" id="3.30.450.20">
    <property type="entry name" value="PAS domain"/>
    <property type="match status" value="6"/>
</dbReference>
<evidence type="ECO:0000259" key="6">
    <source>
        <dbReference type="PROSITE" id="PS50112"/>
    </source>
</evidence>
<accession>A0ABQ6Q259</accession>
<name>A0ABQ6Q259_9BACT</name>
<dbReference type="PROSITE" id="PS50112">
    <property type="entry name" value="PAS"/>
    <property type="match status" value="2"/>
</dbReference>
<gene>
    <name evidence="8" type="ORF">Ataiwa_18350</name>
</gene>
<feature type="domain" description="PAC" evidence="7">
    <location>
        <begin position="686"/>
        <end position="740"/>
    </location>
</feature>
<dbReference type="SMART" id="SM00091">
    <property type="entry name" value="PAS"/>
    <property type="match status" value="6"/>
</dbReference>
<evidence type="ECO:0000313" key="8">
    <source>
        <dbReference type="EMBL" id="GMQ33563.1"/>
    </source>
</evidence>
<dbReference type="CDD" id="cd00130">
    <property type="entry name" value="PAS"/>
    <property type="match status" value="2"/>
</dbReference>
<dbReference type="InterPro" id="IPR035965">
    <property type="entry name" value="PAS-like_dom_sf"/>
</dbReference>
<dbReference type="Pfam" id="PF08447">
    <property type="entry name" value="PAS_3"/>
    <property type="match status" value="1"/>
</dbReference>
<evidence type="ECO:0000313" key="9">
    <source>
        <dbReference type="Proteomes" id="UP001307705"/>
    </source>
</evidence>
<dbReference type="InterPro" id="IPR001610">
    <property type="entry name" value="PAC"/>
</dbReference>
<dbReference type="InterPro" id="IPR000014">
    <property type="entry name" value="PAS"/>
</dbReference>
<dbReference type="InterPro" id="IPR036097">
    <property type="entry name" value="HisK_dim/P_sf"/>
</dbReference>
<evidence type="ECO:0000259" key="7">
    <source>
        <dbReference type="PROSITE" id="PS50113"/>
    </source>
</evidence>
<keyword evidence="5" id="KW-0418">Kinase</keyword>
<organism evidence="8 9">
    <name type="scientific">Algoriphagus taiwanensis</name>
    <dbReference type="NCBI Taxonomy" id="1445656"/>
    <lineage>
        <taxon>Bacteria</taxon>
        <taxon>Pseudomonadati</taxon>
        <taxon>Bacteroidota</taxon>
        <taxon>Cytophagia</taxon>
        <taxon>Cytophagales</taxon>
        <taxon>Cyclobacteriaceae</taxon>
        <taxon>Algoriphagus</taxon>
    </lineage>
</organism>
<dbReference type="Pfam" id="PF08448">
    <property type="entry name" value="PAS_4"/>
    <property type="match status" value="1"/>
</dbReference>
<dbReference type="PROSITE" id="PS50113">
    <property type="entry name" value="PAC"/>
    <property type="match status" value="1"/>
</dbReference>
<sequence>MTYSPVKMKSSAAFQWIEYIHVPLVITHSDLQIIQCNRVFLCFFGVEEDQVLSKSLKEFFPSINKDHWTVTTNHFSELFSNDEKIRLASESLPGGELVWTITIIPENESFSILRNRALELAKLGFWSYDVESQKLIHDPQTKIIHGILSSENLVVDEAINFYAEGYSREKIRILFDTCIKKGEPFDGEFDFYDLKGNKKRVRAMGEAFFNGSKVIKVFGSFQDITESHERTRKIEMITSCIPGLVLEMKSSRIGYQINYINNSCINYWGFSSEEIVKTQDYFWQHLSLESRVNLELKLNQSKSDGLIFSCLLELTIDLQNIKYLRGTWAVRKEKDGYCWDAVLIDHTQEVLAEKSSFFSQHRFLNLVNNIDGLVFTLDKNLRFTGFHGNLLKSFQFNPERALGIKVDGLTGPAEAKIHRTAYEDCLRGEKVSYDWDFNEGKEKRWLRVSLAPLLDKNGIPCEVVGLANEVTERIRFIQELEKANIRFELAVKATREVIYEIDLKENEIILKGSTKRIFGSQCNGNPISFQDWRNRIHANDSLRINEQLEEFLKIPDKFIWKGAYRLLTNKNKYVHVKDRAFVQRNSNGEALRIFGSVQIVEKEYILKRKLLKSLRRLQEFRNALDSSTNIIITNREGYIEYVNDSTCELSGYTRQELIGKHTRINKSDFHNAEFYQQLWRKILNLEEWRGVLKNKRKDGTYYWVDTIIVPLKNSKGEAKRFLAVRIDITNQQEAQIQLQESFLKLQESETKYSDLFQNSPIPMWIYDQKTYSILDVNLAAQKNYGYSRPEFLELDIFDLRPKEEAETLQKYLQASDRNRYIRGKIFIHKKKSGEKMEVEISSISIKLGNSQSRLVLAKDVTLEKAYLRKIESQNTLLREIAWIQSHVVRAPLARLMGLISLLKDPEIIESEKEEIFKFINSSAEELDQIIRDISDKTHLLD</sequence>